<dbReference type="GO" id="GO:0003682">
    <property type="term" value="F:chromatin binding"/>
    <property type="evidence" value="ECO:0007669"/>
    <property type="project" value="UniProtKB-ARBA"/>
</dbReference>
<evidence type="ECO:0000256" key="2">
    <source>
        <dbReference type="ARBA" id="ARBA00004141"/>
    </source>
</evidence>
<dbReference type="GO" id="GO:0000785">
    <property type="term" value="C:chromatin"/>
    <property type="evidence" value="ECO:0007669"/>
    <property type="project" value="UniProtKB-ARBA"/>
</dbReference>
<sequence length="830" mass="96175">MAESEQDFGDRGDNDNLKTDKLFILKKWNAVAMWSWDVECDTCAICRVQVMVLLPIVNMIAEDWAKLKTEFERDVMIRQAKIARKLNIFSNIIVFVLIWLLMILPRFGITIRYVRNGTDARKLFPLPTYYIYDMSETPYFEIMYTVQSTSLLIASFCYTGVDNFFAILVLHICGQLENLRSHLANMKKFETFNRILATTVEDHIRLIRAIDVIENTSTLLFFAMSLNFGMCTCIYGLLLITHFSVFRITYLTCNFLNTVLHTACYFMAGQMLVSRDENIVSVVLKEEPGDRFDPDYMEDICSGTFEKVFLPIENNEVDFSNEMVKLELDGESSSHQNWTTQIANTNLCDKEDGAMQRCLTNANFAQVHDAEKHSGFCPNGQQPKFYKIQCSICKKWFLNNDSMVTHLRMHCSGNQCEVCQQNFQDNSSLHAHMLTHVGMSPLECNVCQKRFAYKWCLRSHMQMHVLEKPYDNDALQQAFIKRPDSEHDQSMSTEERVFECDVCHATFKEKSSLNRHVLTHTEERPYKCDVCFAAFREKAKLNMHMTLHGGNKQFKCTMCHRSFTQKTALNNHMLAHSGEKPHACNICEKTYKRKSELIRHTMVHTGERPYECKECLMTFREKAKLNSHMLVHTGEKPHECHICHKACARKSDLNSHMLLHTGGQYDCKVCDKIFTRKSDLNRHTLIHTGEKPFACELCDMAFREKTRLNSHMLIHTGDKRHACHICQKTFKEKSSLRKHMLSHTGDRPYECYVCHKAFTQKTTLNSHILVHAGERPYECSACQKIFKDKATLKKHLSVHINEKTHECLICLKKFAHKAALNSHLSTNHTS</sequence>
<evidence type="ECO:0000256" key="7">
    <source>
        <dbReference type="ARBA" id="ARBA00022723"/>
    </source>
</evidence>
<evidence type="ECO:0000256" key="14">
    <source>
        <dbReference type="ARBA" id="ARBA00023015"/>
    </source>
</evidence>
<keyword evidence="16 22" id="KW-0472">Membrane</keyword>
<evidence type="ECO:0000256" key="16">
    <source>
        <dbReference type="ARBA" id="ARBA00023136"/>
    </source>
</evidence>
<keyword evidence="6 22" id="KW-0812">Transmembrane</keyword>
<dbReference type="InterPro" id="IPR036236">
    <property type="entry name" value="Znf_C2H2_sf"/>
</dbReference>
<dbReference type="SMART" id="SM00355">
    <property type="entry name" value="ZnF_C2H2"/>
    <property type="match status" value="15"/>
</dbReference>
<keyword evidence="12" id="KW-0832">Ubl conjugation</keyword>
<keyword evidence="14" id="KW-0805">Transcription regulation</keyword>
<keyword evidence="13 22" id="KW-1133">Transmembrane helix</keyword>
<dbReference type="FunFam" id="3.30.160.60:FF:000508">
    <property type="entry name" value="Myeloid zinc finger 1"/>
    <property type="match status" value="1"/>
</dbReference>
<dbReference type="EMBL" id="KQ775154">
    <property type="protein sequence ID" value="OAD52281.1"/>
    <property type="molecule type" value="Genomic_DNA"/>
</dbReference>
<feature type="transmembrane region" description="Helical" evidence="22">
    <location>
        <begin position="218"/>
        <end position="240"/>
    </location>
</feature>
<dbReference type="FunFam" id="3.30.160.60:FF:000744">
    <property type="entry name" value="zinc finger E-box-binding homeobox 1"/>
    <property type="match status" value="2"/>
</dbReference>
<evidence type="ECO:0000256" key="6">
    <source>
        <dbReference type="ARBA" id="ARBA00022692"/>
    </source>
</evidence>
<feature type="domain" description="C2H2-type" evidence="23">
    <location>
        <begin position="638"/>
        <end position="665"/>
    </location>
</feature>
<feature type="domain" description="C2H2-type" evidence="23">
    <location>
        <begin position="665"/>
        <end position="692"/>
    </location>
</feature>
<evidence type="ECO:0000313" key="25">
    <source>
        <dbReference type="Proteomes" id="UP000250275"/>
    </source>
</evidence>
<feature type="domain" description="C2H2-type" evidence="23">
    <location>
        <begin position="498"/>
        <end position="525"/>
    </location>
</feature>
<dbReference type="FunFam" id="3.30.160.60:FF:000624">
    <property type="entry name" value="zinc finger protein 697"/>
    <property type="match status" value="1"/>
</dbReference>
<dbReference type="FunFam" id="3.30.160.60:FF:000100">
    <property type="entry name" value="Zinc finger 45-like"/>
    <property type="match status" value="1"/>
</dbReference>
<keyword evidence="5" id="KW-0716">Sensory transduction</keyword>
<dbReference type="SUPFAM" id="SSF57850">
    <property type="entry name" value="RING/U-box"/>
    <property type="match status" value="1"/>
</dbReference>
<feature type="domain" description="C2H2-type" evidence="23">
    <location>
        <begin position="526"/>
        <end position="553"/>
    </location>
</feature>
<dbReference type="PANTHER" id="PTHR24376:SF243">
    <property type="entry name" value="C2H2-TYPE DOMAIN-CONTAINING PROTEIN"/>
    <property type="match status" value="1"/>
</dbReference>
<dbReference type="GO" id="GO:0005634">
    <property type="term" value="C:nucleus"/>
    <property type="evidence" value="ECO:0007669"/>
    <property type="project" value="UniProtKB-SubCell"/>
</dbReference>
<keyword evidence="11" id="KW-0862">Zinc</keyword>
<evidence type="ECO:0000256" key="12">
    <source>
        <dbReference type="ARBA" id="ARBA00022843"/>
    </source>
</evidence>
<evidence type="ECO:0000256" key="15">
    <source>
        <dbReference type="ARBA" id="ARBA00023125"/>
    </source>
</evidence>
<keyword evidence="9" id="KW-0677">Repeat</keyword>
<feature type="domain" description="C2H2-type" evidence="23">
    <location>
        <begin position="805"/>
        <end position="830"/>
    </location>
</feature>
<dbReference type="GO" id="GO:0016020">
    <property type="term" value="C:membrane"/>
    <property type="evidence" value="ECO:0007669"/>
    <property type="project" value="UniProtKB-SubCell"/>
</dbReference>
<keyword evidence="19" id="KW-0807">Transducer</keyword>
<dbReference type="GO" id="GO:0001228">
    <property type="term" value="F:DNA-binding transcription activator activity, RNA polymerase II-specific"/>
    <property type="evidence" value="ECO:0007669"/>
    <property type="project" value="TreeGrafter"/>
</dbReference>
<dbReference type="FunFam" id="3.30.160.60:FF:000303">
    <property type="entry name" value="Zinc finger protein 41"/>
    <property type="match status" value="1"/>
</dbReference>
<dbReference type="Proteomes" id="UP000250275">
    <property type="component" value="Unassembled WGS sequence"/>
</dbReference>
<feature type="domain" description="C2H2-type" evidence="23">
    <location>
        <begin position="388"/>
        <end position="415"/>
    </location>
</feature>
<dbReference type="GO" id="GO:0005549">
    <property type="term" value="F:odorant binding"/>
    <property type="evidence" value="ECO:0007669"/>
    <property type="project" value="InterPro"/>
</dbReference>
<keyword evidence="7" id="KW-0479">Metal-binding</keyword>
<dbReference type="GO" id="GO:0008270">
    <property type="term" value="F:zinc ion binding"/>
    <property type="evidence" value="ECO:0007669"/>
    <property type="project" value="UniProtKB-KW"/>
</dbReference>
<feature type="domain" description="C2H2-type" evidence="23">
    <location>
        <begin position="721"/>
        <end position="748"/>
    </location>
</feature>
<dbReference type="GO" id="GO:0042802">
    <property type="term" value="F:identical protein binding"/>
    <property type="evidence" value="ECO:0007669"/>
    <property type="project" value="UniProtKB-ARBA"/>
</dbReference>
<evidence type="ECO:0000256" key="5">
    <source>
        <dbReference type="ARBA" id="ARBA00022606"/>
    </source>
</evidence>
<dbReference type="Pfam" id="PF02949">
    <property type="entry name" value="7tm_6"/>
    <property type="match status" value="1"/>
</dbReference>
<dbReference type="OrthoDB" id="7634903at2759"/>
<comment type="subcellular location">
    <subcellularLocation>
        <location evidence="2">Membrane</location>
        <topology evidence="2">Multi-pass membrane protein</topology>
    </subcellularLocation>
    <subcellularLocation>
        <location evidence="1">Nucleus</location>
    </subcellularLocation>
</comment>
<dbReference type="InterPro" id="IPR004117">
    <property type="entry name" value="7tm6_olfct_rcpt"/>
</dbReference>
<feature type="domain" description="C2H2-type" evidence="23">
    <location>
        <begin position="610"/>
        <end position="637"/>
    </location>
</feature>
<feature type="domain" description="C2H2-type" evidence="23">
    <location>
        <begin position="442"/>
        <end position="469"/>
    </location>
</feature>
<keyword evidence="4" id="KW-1017">Isopeptide bond</keyword>
<proteinExistence type="inferred from homology"/>
<dbReference type="FunFam" id="3.30.160.60:FF:000688">
    <property type="entry name" value="zinc finger protein 197 isoform X1"/>
    <property type="match status" value="1"/>
</dbReference>
<protein>
    <recommendedName>
        <fullName evidence="23">C2H2-type domain-containing protein</fullName>
    </recommendedName>
</protein>
<dbReference type="GO" id="GO:0007165">
    <property type="term" value="P:signal transduction"/>
    <property type="evidence" value="ECO:0007669"/>
    <property type="project" value="UniProtKB-KW"/>
</dbReference>
<evidence type="ECO:0000256" key="13">
    <source>
        <dbReference type="ARBA" id="ARBA00022989"/>
    </source>
</evidence>
<feature type="transmembrane region" description="Helical" evidence="22">
    <location>
        <begin position="86"/>
        <end position="104"/>
    </location>
</feature>
<name>A0A310SAY9_9HYME</name>
<keyword evidence="17" id="KW-0804">Transcription</keyword>
<organism evidence="24 25">
    <name type="scientific">Eufriesea mexicana</name>
    <dbReference type="NCBI Taxonomy" id="516756"/>
    <lineage>
        <taxon>Eukaryota</taxon>
        <taxon>Metazoa</taxon>
        <taxon>Ecdysozoa</taxon>
        <taxon>Arthropoda</taxon>
        <taxon>Hexapoda</taxon>
        <taxon>Insecta</taxon>
        <taxon>Pterygota</taxon>
        <taxon>Neoptera</taxon>
        <taxon>Endopterygota</taxon>
        <taxon>Hymenoptera</taxon>
        <taxon>Apocrita</taxon>
        <taxon>Aculeata</taxon>
        <taxon>Apoidea</taxon>
        <taxon>Anthophila</taxon>
        <taxon>Apidae</taxon>
        <taxon>Eufriesea</taxon>
    </lineage>
</organism>
<dbReference type="Gene3D" id="3.30.160.60">
    <property type="entry name" value="Classic Zinc Finger"/>
    <property type="match status" value="13"/>
</dbReference>
<keyword evidence="25" id="KW-1185">Reference proteome</keyword>
<gene>
    <name evidence="24" type="ORF">WN48_02202</name>
</gene>
<dbReference type="FunFam" id="3.30.160.60:FF:002349">
    <property type="entry name" value="Zinc finger and BTB domain-containing 40"/>
    <property type="match status" value="2"/>
</dbReference>
<dbReference type="Pfam" id="PF00096">
    <property type="entry name" value="zf-C2H2"/>
    <property type="match status" value="10"/>
</dbReference>
<keyword evidence="20" id="KW-0539">Nucleus</keyword>
<evidence type="ECO:0000256" key="21">
    <source>
        <dbReference type="PROSITE-ProRule" id="PRU00042"/>
    </source>
</evidence>
<keyword evidence="8" id="KW-0552">Olfaction</keyword>
<feature type="domain" description="C2H2-type" evidence="23">
    <location>
        <begin position="414"/>
        <end position="441"/>
    </location>
</feature>
<evidence type="ECO:0000256" key="11">
    <source>
        <dbReference type="ARBA" id="ARBA00022833"/>
    </source>
</evidence>
<feature type="domain" description="C2H2-type" evidence="23">
    <location>
        <begin position="777"/>
        <end position="804"/>
    </location>
</feature>
<dbReference type="PROSITE" id="PS00028">
    <property type="entry name" value="ZINC_FINGER_C2H2_1"/>
    <property type="match status" value="15"/>
</dbReference>
<evidence type="ECO:0000256" key="8">
    <source>
        <dbReference type="ARBA" id="ARBA00022725"/>
    </source>
</evidence>
<dbReference type="GO" id="GO:0040029">
    <property type="term" value="P:epigenetic regulation of gene expression"/>
    <property type="evidence" value="ECO:0007669"/>
    <property type="project" value="UniProtKB-ARBA"/>
</dbReference>
<evidence type="ECO:0000256" key="3">
    <source>
        <dbReference type="ARBA" id="ARBA00006991"/>
    </source>
</evidence>
<keyword evidence="15" id="KW-0238">DNA-binding</keyword>
<dbReference type="GO" id="GO:0048598">
    <property type="term" value="P:embryonic morphogenesis"/>
    <property type="evidence" value="ECO:0007669"/>
    <property type="project" value="UniProtKB-ARBA"/>
</dbReference>
<feature type="domain" description="C2H2-type" evidence="23">
    <location>
        <begin position="693"/>
        <end position="720"/>
    </location>
</feature>
<reference evidence="24 25" key="1">
    <citation type="submission" date="2015-07" db="EMBL/GenBank/DDBJ databases">
        <title>The genome of Eufriesea mexicana.</title>
        <authorList>
            <person name="Pan H."/>
            <person name="Kapheim K."/>
        </authorList>
    </citation>
    <scope>NUCLEOTIDE SEQUENCE [LARGE SCALE GENOMIC DNA]</scope>
    <source>
        <strain evidence="24">0111107269</strain>
        <tissue evidence="24">Whole body</tissue>
    </source>
</reference>
<dbReference type="SUPFAM" id="SSF57667">
    <property type="entry name" value="beta-beta-alpha zinc fingers"/>
    <property type="match status" value="8"/>
</dbReference>
<evidence type="ECO:0000256" key="19">
    <source>
        <dbReference type="ARBA" id="ARBA00023224"/>
    </source>
</evidence>
<evidence type="ECO:0000256" key="1">
    <source>
        <dbReference type="ARBA" id="ARBA00004123"/>
    </source>
</evidence>
<feature type="transmembrane region" description="Helical" evidence="22">
    <location>
        <begin position="151"/>
        <end position="173"/>
    </location>
</feature>
<dbReference type="GO" id="GO:0000978">
    <property type="term" value="F:RNA polymerase II cis-regulatory region sequence-specific DNA binding"/>
    <property type="evidence" value="ECO:0007669"/>
    <property type="project" value="TreeGrafter"/>
</dbReference>
<evidence type="ECO:0000256" key="22">
    <source>
        <dbReference type="SAM" id="Phobius"/>
    </source>
</evidence>
<dbReference type="PROSITE" id="PS50157">
    <property type="entry name" value="ZINC_FINGER_C2H2_2"/>
    <property type="match status" value="15"/>
</dbReference>
<dbReference type="AlphaFoldDB" id="A0A310SAY9"/>
<feature type="domain" description="C2H2-type" evidence="23">
    <location>
        <begin position="582"/>
        <end position="609"/>
    </location>
</feature>
<evidence type="ECO:0000256" key="10">
    <source>
        <dbReference type="ARBA" id="ARBA00022771"/>
    </source>
</evidence>
<evidence type="ECO:0000259" key="23">
    <source>
        <dbReference type="PROSITE" id="PS50157"/>
    </source>
</evidence>
<evidence type="ECO:0000256" key="17">
    <source>
        <dbReference type="ARBA" id="ARBA00023163"/>
    </source>
</evidence>
<accession>A0A310SAY9</accession>
<dbReference type="Pfam" id="PF13894">
    <property type="entry name" value="zf-C2H2_4"/>
    <property type="match status" value="1"/>
</dbReference>
<evidence type="ECO:0000256" key="18">
    <source>
        <dbReference type="ARBA" id="ARBA00023170"/>
    </source>
</evidence>
<keyword evidence="10 21" id="KW-0863">Zinc-finger</keyword>
<dbReference type="PANTHER" id="PTHR24376">
    <property type="entry name" value="ZINC FINGER PROTEIN"/>
    <property type="match status" value="1"/>
</dbReference>
<feature type="domain" description="C2H2-type" evidence="23">
    <location>
        <begin position="554"/>
        <end position="581"/>
    </location>
</feature>
<dbReference type="FunFam" id="3.30.160.60:FF:000380">
    <property type="entry name" value="zinc finger protein 2 isoform X2"/>
    <property type="match status" value="1"/>
</dbReference>
<evidence type="ECO:0000256" key="9">
    <source>
        <dbReference type="ARBA" id="ARBA00022737"/>
    </source>
</evidence>
<dbReference type="GO" id="GO:0004984">
    <property type="term" value="F:olfactory receptor activity"/>
    <property type="evidence" value="ECO:0007669"/>
    <property type="project" value="InterPro"/>
</dbReference>
<comment type="similarity">
    <text evidence="3">Belongs to the krueppel C2H2-type zinc-finger protein family.</text>
</comment>
<evidence type="ECO:0000256" key="4">
    <source>
        <dbReference type="ARBA" id="ARBA00022499"/>
    </source>
</evidence>
<evidence type="ECO:0000256" key="20">
    <source>
        <dbReference type="ARBA" id="ARBA00023242"/>
    </source>
</evidence>
<keyword evidence="18" id="KW-0675">Receptor</keyword>
<dbReference type="FunFam" id="3.30.160.60:FF:000690">
    <property type="entry name" value="Zinc finger protein 354C"/>
    <property type="match status" value="1"/>
</dbReference>
<dbReference type="InterPro" id="IPR013087">
    <property type="entry name" value="Znf_C2H2_type"/>
</dbReference>
<dbReference type="GO" id="GO:0030674">
    <property type="term" value="F:protein-macromolecule adaptor activity"/>
    <property type="evidence" value="ECO:0007669"/>
    <property type="project" value="UniProtKB-ARBA"/>
</dbReference>
<evidence type="ECO:0000313" key="24">
    <source>
        <dbReference type="EMBL" id="OAD52281.1"/>
    </source>
</evidence>
<feature type="domain" description="C2H2-type" evidence="23">
    <location>
        <begin position="749"/>
        <end position="776"/>
    </location>
</feature>